<dbReference type="InterPro" id="IPR012340">
    <property type="entry name" value="NA-bd_OB-fold"/>
</dbReference>
<accession>A0ABX1H2M2</accession>
<protein>
    <submittedName>
        <fullName evidence="4">Single-stranded DNA-binding protein</fullName>
    </submittedName>
</protein>
<feature type="compositionally biased region" description="Low complexity" evidence="3">
    <location>
        <begin position="179"/>
        <end position="203"/>
    </location>
</feature>
<sequence length="203" mass="21792">MNETTVSVVGNVATAPVYRETATGPVTRFRIAATSRYHDPAKDAWVDGHTNFYTVWARRALGVNAAASLGLGEPVVVQGRLKVRSEDRGGQHWSSVDIEATAIGHDLARGTAAFRRARPEYAGGQQAQQPQQAQQAMATWQGANGQAPALVGPQPGSPPGRSGPGLPEPDFTVAPPTQQQPQQQQQQQQHQQSQEQQQEVVMG</sequence>
<evidence type="ECO:0000256" key="3">
    <source>
        <dbReference type="SAM" id="MobiDB-lite"/>
    </source>
</evidence>
<dbReference type="InterPro" id="IPR000424">
    <property type="entry name" value="Primosome_PriB/ssb"/>
</dbReference>
<dbReference type="GO" id="GO:0003677">
    <property type="term" value="F:DNA binding"/>
    <property type="evidence" value="ECO:0007669"/>
    <property type="project" value="UniProtKB-KW"/>
</dbReference>
<dbReference type="EMBL" id="JAAWWP010000008">
    <property type="protein sequence ID" value="NKI42591.1"/>
    <property type="molecule type" value="Genomic_DNA"/>
</dbReference>
<comment type="caution">
    <text evidence="4">The sequence shown here is derived from an EMBL/GenBank/DDBJ whole genome shotgun (WGS) entry which is preliminary data.</text>
</comment>
<dbReference type="RefSeq" id="WP_168539805.1">
    <property type="nucleotide sequence ID" value="NZ_JAAWWP010000008.1"/>
</dbReference>
<proteinExistence type="predicted"/>
<evidence type="ECO:0000256" key="2">
    <source>
        <dbReference type="PROSITE-ProRule" id="PRU00252"/>
    </source>
</evidence>
<dbReference type="Proteomes" id="UP000772196">
    <property type="component" value="Unassembled WGS sequence"/>
</dbReference>
<evidence type="ECO:0000313" key="4">
    <source>
        <dbReference type="EMBL" id="NKI42591.1"/>
    </source>
</evidence>
<keyword evidence="1 2" id="KW-0238">DNA-binding</keyword>
<gene>
    <name evidence="4" type="ORF">HFV08_15385</name>
</gene>
<dbReference type="PROSITE" id="PS50935">
    <property type="entry name" value="SSB"/>
    <property type="match status" value="1"/>
</dbReference>
<dbReference type="Gene3D" id="2.40.50.140">
    <property type="entry name" value="Nucleic acid-binding proteins"/>
    <property type="match status" value="1"/>
</dbReference>
<evidence type="ECO:0000256" key="1">
    <source>
        <dbReference type="ARBA" id="ARBA00023125"/>
    </source>
</evidence>
<feature type="compositionally biased region" description="Low complexity" evidence="3">
    <location>
        <begin position="122"/>
        <end position="143"/>
    </location>
</feature>
<organism evidence="4 5">
    <name type="scientific">Streptomyces physcomitrii</name>
    <dbReference type="NCBI Taxonomy" id="2724184"/>
    <lineage>
        <taxon>Bacteria</taxon>
        <taxon>Bacillati</taxon>
        <taxon>Actinomycetota</taxon>
        <taxon>Actinomycetes</taxon>
        <taxon>Kitasatosporales</taxon>
        <taxon>Streptomycetaceae</taxon>
        <taxon>Streptomyces</taxon>
    </lineage>
</organism>
<name>A0ABX1H2M2_9ACTN</name>
<evidence type="ECO:0000313" key="5">
    <source>
        <dbReference type="Proteomes" id="UP000772196"/>
    </source>
</evidence>
<reference evidence="4 5" key="1">
    <citation type="submission" date="2020-04" db="EMBL/GenBank/DDBJ databases">
        <title>Phylogenetic Diversity and Antibacterial Activity against Ralstonia solanacearum of Endophytic Actinomycete Isolated from Moss.</title>
        <authorList>
            <person name="Zhuang X."/>
        </authorList>
    </citation>
    <scope>NUCLEOTIDE SEQUENCE [LARGE SCALE GENOMIC DNA]</scope>
    <source>
        <strain evidence="4 5">LD120</strain>
    </source>
</reference>
<keyword evidence="5" id="KW-1185">Reference proteome</keyword>
<dbReference type="Pfam" id="PF00436">
    <property type="entry name" value="SSB"/>
    <property type="match status" value="1"/>
</dbReference>
<dbReference type="SUPFAM" id="SSF50249">
    <property type="entry name" value="Nucleic acid-binding proteins"/>
    <property type="match status" value="1"/>
</dbReference>
<feature type="region of interest" description="Disordered" evidence="3">
    <location>
        <begin position="119"/>
        <end position="203"/>
    </location>
</feature>